<gene>
    <name evidence="2" type="ORF">TNCV_2877171</name>
</gene>
<dbReference type="EMBL" id="BMAU01021406">
    <property type="protein sequence ID" value="GFY32968.1"/>
    <property type="molecule type" value="Genomic_DNA"/>
</dbReference>
<dbReference type="PANTHER" id="PTHR37984">
    <property type="entry name" value="PROTEIN CBG26694"/>
    <property type="match status" value="1"/>
</dbReference>
<accession>A0A8X6WDM0</accession>
<keyword evidence="3" id="KW-1185">Reference proteome</keyword>
<dbReference type="PANTHER" id="PTHR37984:SF5">
    <property type="entry name" value="PROTEIN NYNRIN-LIKE"/>
    <property type="match status" value="1"/>
</dbReference>
<dbReference type="GO" id="GO:0071897">
    <property type="term" value="P:DNA biosynthetic process"/>
    <property type="evidence" value="ECO:0007669"/>
    <property type="project" value="UniProtKB-ARBA"/>
</dbReference>
<evidence type="ECO:0000313" key="3">
    <source>
        <dbReference type="Proteomes" id="UP000887159"/>
    </source>
</evidence>
<dbReference type="Proteomes" id="UP000887159">
    <property type="component" value="Unassembled WGS sequence"/>
</dbReference>
<name>A0A8X6WDM0_TRICX</name>
<feature type="compositionally biased region" description="Polar residues" evidence="1">
    <location>
        <begin position="300"/>
        <end position="311"/>
    </location>
</feature>
<dbReference type="GO" id="GO:0003676">
    <property type="term" value="F:nucleic acid binding"/>
    <property type="evidence" value="ECO:0007669"/>
    <property type="project" value="InterPro"/>
</dbReference>
<dbReference type="InterPro" id="IPR036397">
    <property type="entry name" value="RNaseH_sf"/>
</dbReference>
<feature type="region of interest" description="Disordered" evidence="1">
    <location>
        <begin position="174"/>
        <end position="311"/>
    </location>
</feature>
<dbReference type="Gene3D" id="3.30.420.10">
    <property type="entry name" value="Ribonuclease H-like superfamily/Ribonuclease H"/>
    <property type="match status" value="1"/>
</dbReference>
<dbReference type="InterPro" id="IPR043502">
    <property type="entry name" value="DNA/RNA_pol_sf"/>
</dbReference>
<evidence type="ECO:0000313" key="2">
    <source>
        <dbReference type="EMBL" id="GFY32968.1"/>
    </source>
</evidence>
<protein>
    <submittedName>
        <fullName evidence="2">Uncharacterized protein</fullName>
    </submittedName>
</protein>
<dbReference type="AlphaFoldDB" id="A0A8X6WDM0"/>
<dbReference type="InterPro" id="IPR050951">
    <property type="entry name" value="Retrovirus_Pol_polyprotein"/>
</dbReference>
<dbReference type="SUPFAM" id="SSF56672">
    <property type="entry name" value="DNA/RNA polymerases"/>
    <property type="match status" value="1"/>
</dbReference>
<organism evidence="2 3">
    <name type="scientific">Trichonephila clavipes</name>
    <name type="common">Golden silk orbweaver</name>
    <name type="synonym">Nephila clavipes</name>
    <dbReference type="NCBI Taxonomy" id="2585209"/>
    <lineage>
        <taxon>Eukaryota</taxon>
        <taxon>Metazoa</taxon>
        <taxon>Ecdysozoa</taxon>
        <taxon>Arthropoda</taxon>
        <taxon>Chelicerata</taxon>
        <taxon>Arachnida</taxon>
        <taxon>Araneae</taxon>
        <taxon>Araneomorphae</taxon>
        <taxon>Entelegynae</taxon>
        <taxon>Araneoidea</taxon>
        <taxon>Nephilidae</taxon>
        <taxon>Trichonephila</taxon>
    </lineage>
</organism>
<reference evidence="2" key="1">
    <citation type="submission" date="2020-08" db="EMBL/GenBank/DDBJ databases">
        <title>Multicomponent nature underlies the extraordinary mechanical properties of spider dragline silk.</title>
        <authorList>
            <person name="Kono N."/>
            <person name="Nakamura H."/>
            <person name="Mori M."/>
            <person name="Yoshida Y."/>
            <person name="Ohtoshi R."/>
            <person name="Malay A.D."/>
            <person name="Moran D.A.P."/>
            <person name="Tomita M."/>
            <person name="Numata K."/>
            <person name="Arakawa K."/>
        </authorList>
    </citation>
    <scope>NUCLEOTIDE SEQUENCE</scope>
</reference>
<sequence length="311" mass="35925">MRKNNGLPPDSPEAYRFAIDYRKLNAITKYPRYPLPVFTLDKDKCHFARDKLKYLGLIISKEVIETDNSKVREIAEKKLPKSDREVSKFLRMAGRPQANLTERVNRNLVQMIACFVKENLENWDRFLHEFSFALRTSVNEATEGAEYVGRKIEKVFVEARQNMRKHNIRLGKNTVIGKGESSDSHVETLYEGQRSSNGSSRSHPEQSKRSRKTWSEESKGRKSIKGNAGWEDPRLKRKVRSNGSVDRKDLKMPKICRNRSLQGSEHRDQKRPTPKPNQGIKRASLSSVSSRNYKYRRPNIPSQVSHSIADP</sequence>
<proteinExistence type="predicted"/>
<feature type="compositionally biased region" description="Basic and acidic residues" evidence="1">
    <location>
        <begin position="202"/>
        <end position="220"/>
    </location>
</feature>
<comment type="caution">
    <text evidence="2">The sequence shown here is derived from an EMBL/GenBank/DDBJ whole genome shotgun (WGS) entry which is preliminary data.</text>
</comment>
<evidence type="ECO:0000256" key="1">
    <source>
        <dbReference type="SAM" id="MobiDB-lite"/>
    </source>
</evidence>